<name>A0A5S3UT91_9GAMM</name>
<organism evidence="1 2">
    <name type="scientific">Pseudoalteromonas rubra</name>
    <dbReference type="NCBI Taxonomy" id="43658"/>
    <lineage>
        <taxon>Bacteria</taxon>
        <taxon>Pseudomonadati</taxon>
        <taxon>Pseudomonadota</taxon>
        <taxon>Gammaproteobacteria</taxon>
        <taxon>Alteromonadales</taxon>
        <taxon>Pseudoalteromonadaceae</taxon>
        <taxon>Pseudoalteromonas</taxon>
    </lineage>
</organism>
<protein>
    <submittedName>
        <fullName evidence="1">Uncharacterized protein</fullName>
    </submittedName>
</protein>
<sequence>MTQYYTCDTETAVLGWLAIVFYNHAGIATIKVKGGVINLADNPSLRASILSILITFADQGLFDLLPENSCNELPG</sequence>
<accession>A0A5S3UT91</accession>
<proteinExistence type="predicted"/>
<dbReference type="Proteomes" id="UP000305729">
    <property type="component" value="Chromosome 2"/>
</dbReference>
<reference evidence="1 2" key="1">
    <citation type="submission" date="2019-10" db="EMBL/GenBank/DDBJ databases">
        <title>Pseudoalteromonas rubra S4059.</title>
        <authorList>
            <person name="Paulsen S."/>
            <person name="Wang X."/>
        </authorList>
    </citation>
    <scope>NUCLEOTIDE SEQUENCE [LARGE SCALE GENOMIC DNA]</scope>
    <source>
        <strain evidence="1 2">S4059</strain>
    </source>
</reference>
<dbReference type="RefSeq" id="WP_138539136.1">
    <property type="nucleotide sequence ID" value="NZ_CP045430.1"/>
</dbReference>
<gene>
    <name evidence="1" type="ORF">CWC22_021625</name>
</gene>
<dbReference type="EMBL" id="CP045430">
    <property type="protein sequence ID" value="QPB85612.1"/>
    <property type="molecule type" value="Genomic_DNA"/>
</dbReference>
<evidence type="ECO:0000313" key="2">
    <source>
        <dbReference type="Proteomes" id="UP000305729"/>
    </source>
</evidence>
<dbReference type="AlphaFoldDB" id="A0A5S3UT91"/>
<evidence type="ECO:0000313" key="1">
    <source>
        <dbReference type="EMBL" id="QPB85612.1"/>
    </source>
</evidence>